<dbReference type="EMBL" id="JAINUF010000001">
    <property type="protein sequence ID" value="KAJ8379321.1"/>
    <property type="molecule type" value="Genomic_DNA"/>
</dbReference>
<feature type="compositionally biased region" description="Basic and acidic residues" evidence="2">
    <location>
        <begin position="532"/>
        <end position="549"/>
    </location>
</feature>
<reference evidence="3" key="1">
    <citation type="journal article" date="2023" name="Science">
        <title>Genome structures resolve the early diversification of teleost fishes.</title>
        <authorList>
            <person name="Parey E."/>
            <person name="Louis A."/>
            <person name="Montfort J."/>
            <person name="Bouchez O."/>
            <person name="Roques C."/>
            <person name="Iampietro C."/>
            <person name="Lluch J."/>
            <person name="Castinel A."/>
            <person name="Donnadieu C."/>
            <person name="Desvignes T."/>
            <person name="Floi Bucao C."/>
            <person name="Jouanno E."/>
            <person name="Wen M."/>
            <person name="Mejri S."/>
            <person name="Dirks R."/>
            <person name="Jansen H."/>
            <person name="Henkel C."/>
            <person name="Chen W.J."/>
            <person name="Zahm M."/>
            <person name="Cabau C."/>
            <person name="Klopp C."/>
            <person name="Thompson A.W."/>
            <person name="Robinson-Rechavi M."/>
            <person name="Braasch I."/>
            <person name="Lecointre G."/>
            <person name="Bobe J."/>
            <person name="Postlethwait J.H."/>
            <person name="Berthelot C."/>
            <person name="Roest Crollius H."/>
            <person name="Guiguen Y."/>
        </authorList>
    </citation>
    <scope>NUCLEOTIDE SEQUENCE</scope>
    <source>
        <strain evidence="3">WJC10195</strain>
    </source>
</reference>
<feature type="region of interest" description="Disordered" evidence="2">
    <location>
        <begin position="528"/>
        <end position="560"/>
    </location>
</feature>
<dbReference type="AlphaFoldDB" id="A0A9Q1G882"/>
<feature type="region of interest" description="Disordered" evidence="2">
    <location>
        <begin position="588"/>
        <end position="624"/>
    </location>
</feature>
<feature type="region of interest" description="Disordered" evidence="2">
    <location>
        <begin position="238"/>
        <end position="307"/>
    </location>
</feature>
<evidence type="ECO:0000256" key="2">
    <source>
        <dbReference type="SAM" id="MobiDB-lite"/>
    </source>
</evidence>
<feature type="compositionally biased region" description="Basic and acidic residues" evidence="2">
    <location>
        <begin position="590"/>
        <end position="624"/>
    </location>
</feature>
<keyword evidence="4" id="KW-1185">Reference proteome</keyword>
<dbReference type="OrthoDB" id="6158625at2759"/>
<feature type="compositionally biased region" description="Basic and acidic residues" evidence="2">
    <location>
        <begin position="392"/>
        <end position="407"/>
    </location>
</feature>
<gene>
    <name evidence="3" type="ORF">SKAU_G00000990</name>
</gene>
<feature type="region of interest" description="Disordered" evidence="2">
    <location>
        <begin position="392"/>
        <end position="416"/>
    </location>
</feature>
<proteinExistence type="predicted"/>
<evidence type="ECO:0000256" key="1">
    <source>
        <dbReference type="SAM" id="Coils"/>
    </source>
</evidence>
<evidence type="ECO:0000313" key="4">
    <source>
        <dbReference type="Proteomes" id="UP001152622"/>
    </source>
</evidence>
<dbReference type="Proteomes" id="UP001152622">
    <property type="component" value="Chromosome 1"/>
</dbReference>
<organism evidence="3 4">
    <name type="scientific">Synaphobranchus kaupii</name>
    <name type="common">Kaup's arrowtooth eel</name>
    <dbReference type="NCBI Taxonomy" id="118154"/>
    <lineage>
        <taxon>Eukaryota</taxon>
        <taxon>Metazoa</taxon>
        <taxon>Chordata</taxon>
        <taxon>Craniata</taxon>
        <taxon>Vertebrata</taxon>
        <taxon>Euteleostomi</taxon>
        <taxon>Actinopterygii</taxon>
        <taxon>Neopterygii</taxon>
        <taxon>Teleostei</taxon>
        <taxon>Anguilliformes</taxon>
        <taxon>Synaphobranchidae</taxon>
        <taxon>Synaphobranchus</taxon>
    </lineage>
</organism>
<feature type="region of interest" description="Disordered" evidence="2">
    <location>
        <begin position="75"/>
        <end position="98"/>
    </location>
</feature>
<accession>A0A9Q1G882</accession>
<name>A0A9Q1G882_SYNKA</name>
<comment type="caution">
    <text evidence="3">The sequence shown here is derived from an EMBL/GenBank/DDBJ whole genome shotgun (WGS) entry which is preliminary data.</text>
</comment>
<feature type="compositionally biased region" description="Acidic residues" evidence="2">
    <location>
        <begin position="271"/>
        <end position="286"/>
    </location>
</feature>
<keyword evidence="1" id="KW-0175">Coiled coil</keyword>
<sequence length="1173" mass="134191">MNRAGKHSIPNSHHQGTILSSQERWSLSRWNCPRFSHPQRCKKPCVYQESQLTAGGSVSTPAVTDSTPLRLRAEDQGLSPPAMDNQTKTPCTEGSGGVTMASLKHKQTLQQRRAGPELERTYENNVPSPYGRSCFDSALLDCTNGGRTGFVSAPGPPSSDTGVLTIHLAGVPVKSFDSVTIDSDLDSVRTDRVRKHFQNALRCGAAVRCARGLHLEDLYTDQSDPDLLLEPRSKFSLQSLRGNAPGGSRPVRKSRHPRRETSSAVVRYDCSDNEDTDEVEEEEEEQAGLSGLDPRGLVQRNSAPWRRRSSRLKRPHLRTLTGGWLDVMNSDRMLLEESLHTLRQNCLREEERLKQKRDQLYDTEQSLTTLLQQKKHAVQELECARATAEQAQREGRGLEASLRDSRAQADSTRSQLRMLQTQRDDHMTEMIDLEEELTALRRHKAVLQERTGAELEKRFHTNSLSVLEREELDRQLDSAKTELFAEQRRARHKLDSLQERLEEAQQELDQRVEEVRVLKESCTDLEEQLTDAQRHREELEQRRREEVQTHKAQVQELQGQLEEQAGRVGALDRLLAQEEVGTQEQLSALQEEKRSLEEQRSALQEEKRSLEEQRSALQEEKRSLEAQLLSQREAHCTELRQTQEQAGRDKELELEQLRSELSLAGEQEIEQVLRQAEEDKKEALKEQALSHTQHSDTLHARIQLKEEELRKLKDSLERQEESERERAEELRAEAQKTVLSQVRQAVEREHRKWEAQKGAELQNKIVELQTRVQEQDSEERLQQREHAAALAAVRRALREEQQTELQQLRRHLEQEAQREVSRLQQAVQQAQGEAQALQAALAERGRSHEEGVSRVEQQQRGWATDLGAECQRLRELLEQCGATGGAVHLPHNPTVAQVVQTFHSMREQLYTLVSRLQQDLDTQRHATQQLSRDKERELRTQKEQLTVEREQALDSLRERLIQDHIEELSSLQRAQLRDSNSEAGGVAASLRRQLQEKDSELREVQRSMGRWKEQTAARLARKFEEELTSELERCKAQLLKERRPRARMDQQRKLQRLETEMRQLTTEYGGPGVLRSTSTPSLLSLDPPAAPGPPDLATFKLLRHLQSRVRLLRAENSVQTCSPVHLGTPHRSTYLATHLGTAGELAGSYLETIAPSSERCQVRSRVQSRTAPN</sequence>
<evidence type="ECO:0000313" key="3">
    <source>
        <dbReference type="EMBL" id="KAJ8379321.1"/>
    </source>
</evidence>
<protein>
    <submittedName>
        <fullName evidence="3">Uncharacterized protein</fullName>
    </submittedName>
</protein>
<feature type="coiled-coil region" evidence="1">
    <location>
        <begin position="987"/>
        <end position="1014"/>
    </location>
</feature>
<feature type="region of interest" description="Disordered" evidence="2">
    <location>
        <begin position="682"/>
        <end position="701"/>
    </location>
</feature>